<evidence type="ECO:0000256" key="2">
    <source>
        <dbReference type="ARBA" id="ARBA00022737"/>
    </source>
</evidence>
<dbReference type="AlphaFoldDB" id="A0A6A4WTV2"/>
<evidence type="ECO:0000313" key="6">
    <source>
        <dbReference type="EMBL" id="KAF0305668.1"/>
    </source>
</evidence>
<keyword evidence="7" id="KW-1185">Reference proteome</keyword>
<evidence type="ECO:0000256" key="3">
    <source>
        <dbReference type="ARBA" id="ARBA00022837"/>
    </source>
</evidence>
<proteinExistence type="predicted"/>
<dbReference type="Pfam" id="PF13202">
    <property type="entry name" value="EF-hand_5"/>
    <property type="match status" value="1"/>
</dbReference>
<gene>
    <name evidence="6" type="primary">Kcnip1_0</name>
    <name evidence="6" type="ORF">FJT64_022745</name>
</gene>
<dbReference type="CDD" id="cd00051">
    <property type="entry name" value="EFh"/>
    <property type="match status" value="1"/>
</dbReference>
<dbReference type="InterPro" id="IPR011992">
    <property type="entry name" value="EF-hand-dom_pair"/>
</dbReference>
<keyword evidence="3" id="KW-0106">Calcium</keyword>
<evidence type="ECO:0000313" key="7">
    <source>
        <dbReference type="Proteomes" id="UP000440578"/>
    </source>
</evidence>
<accession>A0A6A4WTV2</accession>
<dbReference type="PROSITE" id="PS00018">
    <property type="entry name" value="EF_HAND_1"/>
    <property type="match status" value="2"/>
</dbReference>
<dbReference type="EMBL" id="VIIS01000734">
    <property type="protein sequence ID" value="KAF0305668.1"/>
    <property type="molecule type" value="Genomic_DNA"/>
</dbReference>
<dbReference type="SMART" id="SM00054">
    <property type="entry name" value="EFh"/>
    <property type="match status" value="2"/>
</dbReference>
<organism evidence="6 7">
    <name type="scientific">Amphibalanus amphitrite</name>
    <name type="common">Striped barnacle</name>
    <name type="synonym">Balanus amphitrite</name>
    <dbReference type="NCBI Taxonomy" id="1232801"/>
    <lineage>
        <taxon>Eukaryota</taxon>
        <taxon>Metazoa</taxon>
        <taxon>Ecdysozoa</taxon>
        <taxon>Arthropoda</taxon>
        <taxon>Crustacea</taxon>
        <taxon>Multicrustacea</taxon>
        <taxon>Cirripedia</taxon>
        <taxon>Thoracica</taxon>
        <taxon>Thoracicalcarea</taxon>
        <taxon>Balanomorpha</taxon>
        <taxon>Balanoidea</taxon>
        <taxon>Balanidae</taxon>
        <taxon>Amphibalaninae</taxon>
        <taxon>Amphibalanus</taxon>
    </lineage>
</organism>
<dbReference type="OrthoDB" id="6352586at2759"/>
<dbReference type="PANTHER" id="PTHR23055:SF167">
    <property type="entry name" value="EF-HAND DOMAIN-CONTAINING PROTEIN"/>
    <property type="match status" value="1"/>
</dbReference>
<evidence type="ECO:0000256" key="4">
    <source>
        <dbReference type="SAM" id="MobiDB-lite"/>
    </source>
</evidence>
<dbReference type="InterPro" id="IPR028846">
    <property type="entry name" value="Recoverin"/>
</dbReference>
<reference evidence="6 7" key="1">
    <citation type="submission" date="2019-07" db="EMBL/GenBank/DDBJ databases">
        <title>Draft genome assembly of a fouling barnacle, Amphibalanus amphitrite (Darwin, 1854): The first reference genome for Thecostraca.</title>
        <authorList>
            <person name="Kim W."/>
        </authorList>
    </citation>
    <scope>NUCLEOTIDE SEQUENCE [LARGE SCALE GENOMIC DNA]</scope>
    <source>
        <strain evidence="6">SNU_AA5</strain>
        <tissue evidence="6">Soma without cirri and trophi</tissue>
    </source>
</reference>
<keyword evidence="2" id="KW-0677">Repeat</keyword>
<feature type="compositionally biased region" description="Low complexity" evidence="4">
    <location>
        <begin position="1"/>
        <end position="16"/>
    </location>
</feature>
<dbReference type="InterPro" id="IPR002048">
    <property type="entry name" value="EF_hand_dom"/>
</dbReference>
<dbReference type="Pfam" id="PF13499">
    <property type="entry name" value="EF-hand_7"/>
    <property type="match status" value="1"/>
</dbReference>
<keyword evidence="1" id="KW-0479">Metal-binding</keyword>
<dbReference type="Gene3D" id="1.10.238.10">
    <property type="entry name" value="EF-hand"/>
    <property type="match status" value="2"/>
</dbReference>
<dbReference type="PANTHER" id="PTHR23055">
    <property type="entry name" value="CALCIUM BINDING PROTEINS"/>
    <property type="match status" value="1"/>
</dbReference>
<name>A0A6A4WTV2_AMPAM</name>
<comment type="caution">
    <text evidence="6">The sequence shown here is derived from an EMBL/GenBank/DDBJ whole genome shotgun (WGS) entry which is preliminary data.</text>
</comment>
<dbReference type="InterPro" id="IPR018247">
    <property type="entry name" value="EF_Hand_1_Ca_BS"/>
</dbReference>
<protein>
    <submittedName>
        <fullName evidence="6">Kv channel-interacting protein 1</fullName>
    </submittedName>
</protein>
<dbReference type="GO" id="GO:0005509">
    <property type="term" value="F:calcium ion binding"/>
    <property type="evidence" value="ECO:0007669"/>
    <property type="project" value="InterPro"/>
</dbReference>
<dbReference type="Proteomes" id="UP000440578">
    <property type="component" value="Unassembled WGS sequence"/>
</dbReference>
<evidence type="ECO:0000259" key="5">
    <source>
        <dbReference type="PROSITE" id="PS50222"/>
    </source>
</evidence>
<feature type="domain" description="EF-hand" evidence="5">
    <location>
        <begin position="265"/>
        <end position="300"/>
    </location>
</feature>
<sequence length="311" mass="35064">MYASVSGHSAGGSSKHYSNKSRAGRQPRSLYRRLVNLVTQYVTGVQFISDSDLEEFSTERRYKPKDVTTLSTHTHFSPHEVKRIYRGFKVECPMGVVGEEDFKDIYSRFFPRQGVAQVAVAALSSRGTAQPLTVTCPQEFLKWLSRLCRGTEFLKWLSRLCRGTVEEKLRWMFRLYDINNDGRITRGEMTSVFISIYALLGGVSLTMLQEDSVVSSKVDQAFQRLDLNVSFDLLADLGECFQRLDLNVSFDLLADLEADLKEMSDLLANSSKCFQRLDLNNDGVVTMDEFLDACSADPATLQSLAHLSTTL</sequence>
<dbReference type="SUPFAM" id="SSF47473">
    <property type="entry name" value="EF-hand"/>
    <property type="match status" value="1"/>
</dbReference>
<dbReference type="PROSITE" id="PS50222">
    <property type="entry name" value="EF_HAND_2"/>
    <property type="match status" value="2"/>
</dbReference>
<feature type="domain" description="EF-hand" evidence="5">
    <location>
        <begin position="164"/>
        <end position="199"/>
    </location>
</feature>
<evidence type="ECO:0000256" key="1">
    <source>
        <dbReference type="ARBA" id="ARBA00022723"/>
    </source>
</evidence>
<feature type="region of interest" description="Disordered" evidence="4">
    <location>
        <begin position="1"/>
        <end position="25"/>
    </location>
</feature>